<sequence length="390" mass="44835">MAQCNQQRWQQLYQRHIHAAGYEIDAAQCVIVDEFARIDTGLKSTNHQAKTAVPTMLSTIVSTMASTWKHWLNLASTREPTRTTTYQESCQGLYLYGAVGRGKTFLMDLFCEHASAPVYRVHFHYFMQEVHQRLRQLSVENPLTIIARDFSDQYRVLCLDEFMVNDITDAMLLYQLLDSLISQGVVIITTTNIAPDDLYRGGLQRERFLPAIALIKDTMVIHAIDNGQDYRRLSVAKSPRFFNTHETDSQAQLTAIAEQINHGLTVSHEGQIIIENRPITYQQQSAEMIWFDFSQLCEGPRSQHDYIALAKQFPVIFLTNIPVLDRDQEEAAKRFLLLIDVLYDQQILLFLSSAAPIEQIYQGKKLAFEFARLQSRLAEMQQATYSQNNR</sequence>
<evidence type="ECO:0000313" key="3">
    <source>
        <dbReference type="EMBL" id="MPV86832.1"/>
    </source>
</evidence>
<dbReference type="RefSeq" id="WP_152810821.1">
    <property type="nucleotide sequence ID" value="NZ_WHNW01000012.1"/>
</dbReference>
<dbReference type="NCBIfam" id="NF040713">
    <property type="entry name" value="ZapE"/>
    <property type="match status" value="1"/>
</dbReference>
<gene>
    <name evidence="3" type="primary">zapE</name>
    <name evidence="3" type="ORF">GCU85_08855</name>
</gene>
<dbReference type="Proteomes" id="UP000471298">
    <property type="component" value="Unassembled WGS sequence"/>
</dbReference>
<organism evidence="3 4">
    <name type="scientific">Ostreibacterium oceani</name>
    <dbReference type="NCBI Taxonomy" id="2654998"/>
    <lineage>
        <taxon>Bacteria</taxon>
        <taxon>Pseudomonadati</taxon>
        <taxon>Pseudomonadota</taxon>
        <taxon>Gammaproteobacteria</taxon>
        <taxon>Cardiobacteriales</taxon>
        <taxon>Ostreibacteriaceae</taxon>
        <taxon>Ostreibacterium</taxon>
    </lineage>
</organism>
<proteinExistence type="predicted"/>
<keyword evidence="2" id="KW-0067">ATP-binding</keyword>
<name>A0A6N7EWE2_9GAMM</name>
<keyword evidence="3" id="KW-0132">Cell division</keyword>
<reference evidence="3 4" key="1">
    <citation type="submission" date="2019-10" db="EMBL/GenBank/DDBJ databases">
        <title>Cardiobacteriales fam. a chemoheterotrophic member of the order Cardiobacteriales, and proposal of Cardiobacteriales fam. nov.</title>
        <authorList>
            <person name="Wang C."/>
        </authorList>
    </citation>
    <scope>NUCLEOTIDE SEQUENCE [LARGE SCALE GENOMIC DNA]</scope>
    <source>
        <strain evidence="3 4">ML27</strain>
    </source>
</reference>
<evidence type="ECO:0000256" key="2">
    <source>
        <dbReference type="ARBA" id="ARBA00022840"/>
    </source>
</evidence>
<keyword evidence="1" id="KW-0547">Nucleotide-binding</keyword>
<protein>
    <submittedName>
        <fullName evidence="3">Cell division protein ZapE</fullName>
    </submittedName>
</protein>
<dbReference type="EMBL" id="WHNW01000012">
    <property type="protein sequence ID" value="MPV86832.1"/>
    <property type="molecule type" value="Genomic_DNA"/>
</dbReference>
<dbReference type="FunCoup" id="A0A6N7EWE2">
    <property type="interactions" value="337"/>
</dbReference>
<dbReference type="GO" id="GO:0005524">
    <property type="term" value="F:ATP binding"/>
    <property type="evidence" value="ECO:0007669"/>
    <property type="project" value="UniProtKB-KW"/>
</dbReference>
<accession>A0A6N7EWE2</accession>
<keyword evidence="3" id="KW-0131">Cell cycle</keyword>
<dbReference type="GO" id="GO:0016887">
    <property type="term" value="F:ATP hydrolysis activity"/>
    <property type="evidence" value="ECO:0007669"/>
    <property type="project" value="InterPro"/>
</dbReference>
<dbReference type="Gene3D" id="3.40.50.300">
    <property type="entry name" value="P-loop containing nucleotide triphosphate hydrolases"/>
    <property type="match status" value="1"/>
</dbReference>
<dbReference type="InParanoid" id="A0A6N7EWE2"/>
<comment type="caution">
    <text evidence="3">The sequence shown here is derived from an EMBL/GenBank/DDBJ whole genome shotgun (WGS) entry which is preliminary data.</text>
</comment>
<evidence type="ECO:0000313" key="4">
    <source>
        <dbReference type="Proteomes" id="UP000471298"/>
    </source>
</evidence>
<evidence type="ECO:0000256" key="1">
    <source>
        <dbReference type="ARBA" id="ARBA00022741"/>
    </source>
</evidence>
<keyword evidence="4" id="KW-1185">Reference proteome</keyword>
<dbReference type="InterPro" id="IPR027417">
    <property type="entry name" value="P-loop_NTPase"/>
</dbReference>
<dbReference type="PANTHER" id="PTHR12169">
    <property type="entry name" value="ATPASE N2B"/>
    <property type="match status" value="1"/>
</dbReference>
<dbReference type="PANTHER" id="PTHR12169:SF6">
    <property type="entry name" value="AFG1-LIKE ATPASE"/>
    <property type="match status" value="1"/>
</dbReference>
<dbReference type="SUPFAM" id="SSF52540">
    <property type="entry name" value="P-loop containing nucleoside triphosphate hydrolases"/>
    <property type="match status" value="1"/>
</dbReference>
<dbReference type="AlphaFoldDB" id="A0A6N7EWE2"/>
<dbReference type="Pfam" id="PF03969">
    <property type="entry name" value="AFG1_ATPase"/>
    <property type="match status" value="1"/>
</dbReference>
<dbReference type="InterPro" id="IPR005654">
    <property type="entry name" value="ATPase_AFG1-like"/>
</dbReference>
<dbReference type="GO" id="GO:0005737">
    <property type="term" value="C:cytoplasm"/>
    <property type="evidence" value="ECO:0007669"/>
    <property type="project" value="TreeGrafter"/>
</dbReference>
<dbReference type="GO" id="GO:0051301">
    <property type="term" value="P:cell division"/>
    <property type="evidence" value="ECO:0007669"/>
    <property type="project" value="UniProtKB-KW"/>
</dbReference>